<gene>
    <name evidence="1" type="ORF">JQS30_08995</name>
</gene>
<evidence type="ECO:0000313" key="1">
    <source>
        <dbReference type="EMBL" id="QSB03961.1"/>
    </source>
</evidence>
<proteinExistence type="predicted"/>
<evidence type="ECO:0000313" key="2">
    <source>
        <dbReference type="Proteomes" id="UP000662939"/>
    </source>
</evidence>
<keyword evidence="2" id="KW-1185">Reference proteome</keyword>
<reference evidence="1" key="1">
    <citation type="submission" date="2021-02" db="EMBL/GenBank/DDBJ databases">
        <title>Natronoglycomyces albus gen. nov., sp. nov, a haloalkaliphilic actinobacterium from a soda solonchak soil.</title>
        <authorList>
            <person name="Sorokin D.Y."/>
            <person name="Khijniak T.V."/>
            <person name="Zakharycheva A.P."/>
            <person name="Boueva O.V."/>
            <person name="Ariskina E.V."/>
            <person name="Hahnke R.L."/>
            <person name="Bunk B."/>
            <person name="Sproer C."/>
            <person name="Schumann P."/>
            <person name="Evtushenko L.I."/>
            <person name="Kublanov I.V."/>
        </authorList>
    </citation>
    <scope>NUCLEOTIDE SEQUENCE</scope>
    <source>
        <strain evidence="1">DSM 106290</strain>
    </source>
</reference>
<protein>
    <submittedName>
        <fullName evidence="1">Uncharacterized protein</fullName>
    </submittedName>
</protein>
<dbReference type="EMBL" id="CP070496">
    <property type="protein sequence ID" value="QSB03961.1"/>
    <property type="molecule type" value="Genomic_DNA"/>
</dbReference>
<sequence>MTGREYQLDARSAAGLIALRGIMPVPQIYTLTNRGEPQLFMEDILASKRSQHLLGEAISAADNSDADVTTVRHAIRQVCDSWQTSIDLTGDIVPLSQCVPGLYRSRLAPKGRLEQWYARHSGIKVPALFDTRPTQLRHFGKNCDFILNGRPYGLNVLDSIEQARRMLPEDSQWMSALTQGDPTEPNIGVEPLCWLDFEYAGRNTICGEVSNLLWYLVGLGGWLVPTCQPKVFARTLPNAKSYDHPLIKFTTTRSKWSYIDVRVRWDMGLGRAAALDELIARLSPGRPLYEACLATTDSNNLMDALRPWLITRILGVIPPTQMQPDQILGCLSALAVVSDPATTIDSLLADLGQEVKPWTPASCEYPEHRL</sequence>
<name>A0A895XDT4_9ACTN</name>
<accession>A0A895XDT4</accession>
<dbReference type="KEGG" id="nav:JQS30_08995"/>
<dbReference type="AlphaFoldDB" id="A0A895XDT4"/>
<dbReference type="Proteomes" id="UP000662939">
    <property type="component" value="Chromosome"/>
</dbReference>
<dbReference type="RefSeq" id="WP_213169959.1">
    <property type="nucleotide sequence ID" value="NZ_CP070496.1"/>
</dbReference>
<organism evidence="1 2">
    <name type="scientific">Natronoglycomyces albus</name>
    <dbReference type="NCBI Taxonomy" id="2811108"/>
    <lineage>
        <taxon>Bacteria</taxon>
        <taxon>Bacillati</taxon>
        <taxon>Actinomycetota</taxon>
        <taxon>Actinomycetes</taxon>
        <taxon>Glycomycetales</taxon>
        <taxon>Glycomycetaceae</taxon>
        <taxon>Natronoglycomyces</taxon>
    </lineage>
</organism>